<dbReference type="STRING" id="104259.A0A0F7TMW9"/>
<evidence type="ECO:0000313" key="4">
    <source>
        <dbReference type="EMBL" id="CEJ57221.1"/>
    </source>
</evidence>
<dbReference type="InterPro" id="IPR036291">
    <property type="entry name" value="NAD(P)-bd_dom_sf"/>
</dbReference>
<evidence type="ECO:0000313" key="5">
    <source>
        <dbReference type="Proteomes" id="UP000042958"/>
    </source>
</evidence>
<name>A0A0F7TMW9_PENBI</name>
<dbReference type="PRINTS" id="PR00080">
    <property type="entry name" value="SDRFAMILY"/>
</dbReference>
<gene>
    <name evidence="4" type="ORF">PMG11_05922</name>
</gene>
<dbReference type="AlphaFoldDB" id="A0A0F7TMW9"/>
<evidence type="ECO:0000256" key="2">
    <source>
        <dbReference type="ARBA" id="ARBA00023002"/>
    </source>
</evidence>
<reference evidence="5" key="1">
    <citation type="journal article" date="2015" name="Genome Announc.">
        <title>Draft genome sequence of the fungus Penicillium brasilianum MG11.</title>
        <authorList>
            <person name="Horn F."/>
            <person name="Linde J."/>
            <person name="Mattern D.J."/>
            <person name="Walther G."/>
            <person name="Guthke R."/>
            <person name="Brakhage A.A."/>
            <person name="Valiante V."/>
        </authorList>
    </citation>
    <scope>NUCLEOTIDE SEQUENCE [LARGE SCALE GENOMIC DNA]</scope>
    <source>
        <strain evidence="5">MG11</strain>
    </source>
</reference>
<dbReference type="PANTHER" id="PTHR43976:SF16">
    <property type="entry name" value="SHORT-CHAIN DEHYDROGENASE_REDUCTASE FAMILY PROTEIN"/>
    <property type="match status" value="1"/>
</dbReference>
<dbReference type="GO" id="GO:0016491">
    <property type="term" value="F:oxidoreductase activity"/>
    <property type="evidence" value="ECO:0007669"/>
    <property type="project" value="UniProtKB-KW"/>
</dbReference>
<accession>A0A0F7TMW9</accession>
<dbReference type="SUPFAM" id="SSF51735">
    <property type="entry name" value="NAD(P)-binding Rossmann-fold domains"/>
    <property type="match status" value="1"/>
</dbReference>
<protein>
    <submittedName>
        <fullName evidence="4">Uncharacterized protein</fullName>
    </submittedName>
</protein>
<comment type="similarity">
    <text evidence="1 3">Belongs to the short-chain dehydrogenases/reductases (SDR) family.</text>
</comment>
<dbReference type="PANTHER" id="PTHR43976">
    <property type="entry name" value="SHORT CHAIN DEHYDROGENASE"/>
    <property type="match status" value="1"/>
</dbReference>
<dbReference type="InterPro" id="IPR051911">
    <property type="entry name" value="SDR_oxidoreductase"/>
</dbReference>
<dbReference type="Pfam" id="PF00106">
    <property type="entry name" value="adh_short"/>
    <property type="match status" value="1"/>
</dbReference>
<organism evidence="4 5">
    <name type="scientific">Penicillium brasilianum</name>
    <dbReference type="NCBI Taxonomy" id="104259"/>
    <lineage>
        <taxon>Eukaryota</taxon>
        <taxon>Fungi</taxon>
        <taxon>Dikarya</taxon>
        <taxon>Ascomycota</taxon>
        <taxon>Pezizomycotina</taxon>
        <taxon>Eurotiomycetes</taxon>
        <taxon>Eurotiomycetidae</taxon>
        <taxon>Eurotiales</taxon>
        <taxon>Aspergillaceae</taxon>
        <taxon>Penicillium</taxon>
    </lineage>
</organism>
<dbReference type="CDD" id="cd05374">
    <property type="entry name" value="17beta-HSD-like_SDR_c"/>
    <property type="match status" value="1"/>
</dbReference>
<keyword evidence="5" id="KW-1185">Reference proteome</keyword>
<sequence length="301" mass="32809">MASLPHELDTNAVWFVTGCSSGIGKSLAKTIYNAGQRIVATARDVTSLSYLPDDPTVLKLHLDVTRPETITQAIADAIAQFHGIDVFINNAGYSLMGDMEGIPDADARHQLETNFWGPVHVTREALRVFRETNGPARGGTVVQVSSMGGWITAPGHSFYHASKFALEGFTESVAKEVDPSWNIRFLLVSPGGVRTNFAGSSLKQTPRHPAYDDPNSSFSQLIKYVTNPESQSTWSDPDICARVLFESVTGQHGRPLPMRLLMGAESIPLIKDDIQRTLKDIDTWQDETVRCSPGGGAVLNI</sequence>
<keyword evidence="2" id="KW-0560">Oxidoreductase</keyword>
<dbReference type="Proteomes" id="UP000042958">
    <property type="component" value="Unassembled WGS sequence"/>
</dbReference>
<proteinExistence type="inferred from homology"/>
<dbReference type="InterPro" id="IPR002347">
    <property type="entry name" value="SDR_fam"/>
</dbReference>
<dbReference type="EMBL" id="CDHK01000005">
    <property type="protein sequence ID" value="CEJ57221.1"/>
    <property type="molecule type" value="Genomic_DNA"/>
</dbReference>
<dbReference type="OrthoDB" id="1274115at2759"/>
<dbReference type="Gene3D" id="3.40.50.720">
    <property type="entry name" value="NAD(P)-binding Rossmann-like Domain"/>
    <property type="match status" value="1"/>
</dbReference>
<evidence type="ECO:0000256" key="3">
    <source>
        <dbReference type="RuleBase" id="RU000363"/>
    </source>
</evidence>
<dbReference type="PRINTS" id="PR00081">
    <property type="entry name" value="GDHRDH"/>
</dbReference>
<evidence type="ECO:0000256" key="1">
    <source>
        <dbReference type="ARBA" id="ARBA00006484"/>
    </source>
</evidence>